<organism evidence="2 3">
    <name type="scientific">Methylocucumis oryzae</name>
    <dbReference type="NCBI Taxonomy" id="1632867"/>
    <lineage>
        <taxon>Bacteria</taxon>
        <taxon>Pseudomonadati</taxon>
        <taxon>Pseudomonadota</taxon>
        <taxon>Gammaproteobacteria</taxon>
        <taxon>Methylococcales</taxon>
        <taxon>Methylococcaceae</taxon>
        <taxon>Methylocucumis</taxon>
    </lineage>
</organism>
<evidence type="ECO:0000313" key="3">
    <source>
        <dbReference type="Proteomes" id="UP000033684"/>
    </source>
</evidence>
<dbReference type="Proteomes" id="UP000033684">
    <property type="component" value="Unassembled WGS sequence"/>
</dbReference>
<dbReference type="AlphaFoldDB" id="A0A0F3ILS9"/>
<protein>
    <recommendedName>
        <fullName evidence="4">Lipoprotein</fullName>
    </recommendedName>
</protein>
<evidence type="ECO:0000256" key="1">
    <source>
        <dbReference type="SAM" id="SignalP"/>
    </source>
</evidence>
<dbReference type="EMBL" id="LAJX01000027">
    <property type="protein sequence ID" value="KJV07602.1"/>
    <property type="molecule type" value="Genomic_DNA"/>
</dbReference>
<name>A0A0F3ILS9_9GAMM</name>
<evidence type="ECO:0000313" key="2">
    <source>
        <dbReference type="EMBL" id="KJV07602.1"/>
    </source>
</evidence>
<comment type="caution">
    <text evidence="2">The sequence shown here is derived from an EMBL/GenBank/DDBJ whole genome shotgun (WGS) entry which is preliminary data.</text>
</comment>
<evidence type="ECO:0008006" key="4">
    <source>
        <dbReference type="Google" id="ProtNLM"/>
    </source>
</evidence>
<proteinExistence type="predicted"/>
<dbReference type="PROSITE" id="PS51257">
    <property type="entry name" value="PROKAR_LIPOPROTEIN"/>
    <property type="match status" value="1"/>
</dbReference>
<feature type="signal peptide" evidence="1">
    <location>
        <begin position="1"/>
        <end position="20"/>
    </location>
</feature>
<reference evidence="2 3" key="2">
    <citation type="journal article" date="2016" name="Microb. Ecol.">
        <title>Genome Characteristics of a Novel Type I Methanotroph (Sn10-6) Isolated from a Flooded Indian Rice Field.</title>
        <authorList>
            <person name="Rahalkar M.C."/>
            <person name="Pandit P.S."/>
            <person name="Dhakephalkar P.K."/>
            <person name="Pore S."/>
            <person name="Arora P."/>
            <person name="Kapse N."/>
        </authorList>
    </citation>
    <scope>NUCLEOTIDE SEQUENCE [LARGE SCALE GENOMIC DNA]</scope>
    <source>
        <strain evidence="2 3">Sn10-6</strain>
    </source>
</reference>
<gene>
    <name evidence="2" type="ORF">VZ94_03755</name>
</gene>
<dbReference type="RefSeq" id="WP_045778215.1">
    <property type="nucleotide sequence ID" value="NZ_LAJX01000027.1"/>
</dbReference>
<dbReference type="OrthoDB" id="5569432at2"/>
<reference evidence="3" key="1">
    <citation type="submission" date="2015-03" db="EMBL/GenBank/DDBJ databases">
        <title>Draft genome sequence of a novel methanotroph (Sn10-6) isolated from flooded ricefield rhizosphere in India.</title>
        <authorList>
            <person name="Pandit P.S."/>
            <person name="Pore S.D."/>
            <person name="Arora P."/>
            <person name="Kapse N.G."/>
            <person name="Dhakephalkar P.K."/>
            <person name="Rahalkar M.C."/>
        </authorList>
    </citation>
    <scope>NUCLEOTIDE SEQUENCE [LARGE SCALE GENOMIC DNA]</scope>
    <source>
        <strain evidence="3">Sn10-6</strain>
    </source>
</reference>
<accession>A0A0F3ILS9</accession>
<keyword evidence="3" id="KW-1185">Reference proteome</keyword>
<feature type="chain" id="PRO_5002462245" description="Lipoprotein" evidence="1">
    <location>
        <begin position="21"/>
        <end position="133"/>
    </location>
</feature>
<keyword evidence="1" id="KW-0732">Signal</keyword>
<sequence>MKKISIMLMIASLAFLTACNNGQKINGHTSKTAFKSVKILKNRLLPENRIEFEVAFWTIRDDIKDDKQFLSTVDGKTPEEIIAIAKEIYQQRKTAGVQEYTQYKTWEEMITRFGRERLEQDNRKSTKKESSQE</sequence>